<dbReference type="Proteomes" id="UP000183940">
    <property type="component" value="Unassembled WGS sequence"/>
</dbReference>
<name>A0A1L9QJN0_9CYAN</name>
<dbReference type="CDD" id="cd06260">
    <property type="entry name" value="DUF820-like"/>
    <property type="match status" value="1"/>
</dbReference>
<dbReference type="InterPro" id="IPR012296">
    <property type="entry name" value="Nuclease_put_TT1808"/>
</dbReference>
<dbReference type="SUPFAM" id="SSF52980">
    <property type="entry name" value="Restriction endonuclease-like"/>
    <property type="match status" value="1"/>
</dbReference>
<dbReference type="InterPro" id="IPR011335">
    <property type="entry name" value="Restrct_endonuc-II-like"/>
</dbReference>
<dbReference type="EMBL" id="MLAW01000077">
    <property type="protein sequence ID" value="OJJ14671.1"/>
    <property type="molecule type" value="Genomic_DNA"/>
</dbReference>
<proteinExistence type="predicted"/>
<keyword evidence="3" id="KW-1185">Reference proteome</keyword>
<dbReference type="InterPro" id="IPR008538">
    <property type="entry name" value="Uma2"/>
</dbReference>
<feature type="domain" description="Putative restriction endonuclease" evidence="1">
    <location>
        <begin position="11"/>
        <end position="174"/>
    </location>
</feature>
<accession>A0A1L9QJN0</accession>
<evidence type="ECO:0000259" key="1">
    <source>
        <dbReference type="Pfam" id="PF05685"/>
    </source>
</evidence>
<comment type="caution">
    <text evidence="2">The sequence shown here is derived from an EMBL/GenBank/DDBJ whole genome shotgun (WGS) entry which is preliminary data.</text>
</comment>
<reference evidence="2" key="1">
    <citation type="submission" date="2016-10" db="EMBL/GenBank/DDBJ databases">
        <title>CRISPR-Cas defence system in Roseofilum reptotaenium: evidence of a bacteriophage-cyanobacterium arms race in the coral black band disease.</title>
        <authorList>
            <person name="Buerger P."/>
            <person name="Wood-Charlson E.M."/>
            <person name="Weynberg K.D."/>
            <person name="Willis B."/>
            <person name="Van Oppen M.J."/>
        </authorList>
    </citation>
    <scope>NUCLEOTIDE SEQUENCE [LARGE SCALE GENOMIC DNA]</scope>
    <source>
        <strain evidence="2">AO1-A</strain>
    </source>
</reference>
<dbReference type="PANTHER" id="PTHR34107">
    <property type="entry name" value="SLL0198 PROTEIN-RELATED"/>
    <property type="match status" value="1"/>
</dbReference>
<protein>
    <recommendedName>
        <fullName evidence="1">Putative restriction endonuclease domain-containing protein</fullName>
    </recommendedName>
</protein>
<evidence type="ECO:0000313" key="2">
    <source>
        <dbReference type="EMBL" id="OJJ14671.1"/>
    </source>
</evidence>
<dbReference type="Gene3D" id="3.90.1570.10">
    <property type="entry name" value="tt1808, chain A"/>
    <property type="match status" value="1"/>
</dbReference>
<dbReference type="STRING" id="1925591.BI308_24870"/>
<dbReference type="Pfam" id="PF05685">
    <property type="entry name" value="Uma2"/>
    <property type="match status" value="1"/>
</dbReference>
<sequence length="188" mass="21473">MTDVVTENLSLEKFLELPNLEHSPPWEYVAGNALQKPMPKFRHAILQKRLLAAIDQASDRYLTLPELRCTFASRSIVPDIVVLSWDKIQLNNEGEPEDNFTQAPDWCIEILSPDQSTNRVIDNILHCLHHGSQLGWLVDPNDYSILILTPQQEIQVCRGHDSLHVLSDIDLQLTAQDVFSWLKLGQKE</sequence>
<dbReference type="AlphaFoldDB" id="A0A1L9QJN0"/>
<evidence type="ECO:0000313" key="3">
    <source>
        <dbReference type="Proteomes" id="UP000183940"/>
    </source>
</evidence>
<dbReference type="PANTHER" id="PTHR34107:SF5">
    <property type="entry name" value="SLL1355 PROTEIN"/>
    <property type="match status" value="1"/>
</dbReference>
<organism evidence="2 3">
    <name type="scientific">Roseofilum reptotaenium AO1-A</name>
    <dbReference type="NCBI Taxonomy" id="1925591"/>
    <lineage>
        <taxon>Bacteria</taxon>
        <taxon>Bacillati</taxon>
        <taxon>Cyanobacteriota</taxon>
        <taxon>Cyanophyceae</taxon>
        <taxon>Desertifilales</taxon>
        <taxon>Desertifilaceae</taxon>
        <taxon>Roseofilum</taxon>
    </lineage>
</organism>
<gene>
    <name evidence="2" type="ORF">BI308_24870</name>
</gene>